<proteinExistence type="predicted"/>
<dbReference type="AlphaFoldDB" id="A0A811TH41"/>
<protein>
    <submittedName>
        <fullName evidence="2">Uncharacterized protein</fullName>
    </submittedName>
</protein>
<reference evidence="2" key="1">
    <citation type="submission" date="2020-10" db="EMBL/GenBank/DDBJ databases">
        <authorList>
            <person name="Hahn C.J."/>
            <person name="Laso-Perez R."/>
            <person name="Vulcano F."/>
            <person name="Vaziourakis K.-M."/>
            <person name="Stokke R."/>
            <person name="Steen I.H."/>
            <person name="Teske A."/>
            <person name="Boetius A."/>
            <person name="Liebeke M."/>
            <person name="Amann R."/>
            <person name="Knittel K."/>
        </authorList>
    </citation>
    <scope>NUCLEOTIDE SEQUENCE</scope>
    <source>
        <strain evidence="2">Gfbio:e3339647-f889-4370-9287-4fb5cb688e4c:AG392D22_GoMArc1</strain>
    </source>
</reference>
<name>A0A811TH41_9EURY</name>
<evidence type="ECO:0000313" key="3">
    <source>
        <dbReference type="Proteomes" id="UP000634805"/>
    </source>
</evidence>
<accession>A0A811TH41</accession>
<gene>
    <name evidence="2" type="ORF">EMLJLAPB_01185</name>
</gene>
<dbReference type="EMBL" id="CAJHIS010000058">
    <property type="protein sequence ID" value="CAD6495094.1"/>
    <property type="molecule type" value="Genomic_DNA"/>
</dbReference>
<organism evidence="2 3">
    <name type="scientific">Candidatus Argoarchaeum ethanivorans</name>
    <dbReference type="NCBI Taxonomy" id="2608793"/>
    <lineage>
        <taxon>Archaea</taxon>
        <taxon>Methanobacteriati</taxon>
        <taxon>Methanobacteriota</taxon>
        <taxon>Stenosarchaea group</taxon>
        <taxon>Methanomicrobia</taxon>
        <taxon>Methanosarcinales</taxon>
        <taxon>Methanosarcinales incertae sedis</taxon>
        <taxon>GOM Arc I cluster</taxon>
        <taxon>Candidatus Argoarchaeum</taxon>
    </lineage>
</organism>
<evidence type="ECO:0000256" key="1">
    <source>
        <dbReference type="SAM" id="MobiDB-lite"/>
    </source>
</evidence>
<sequence>MEREQRQQGHTKNGAIEQKNHYAPDQNQDILFQRYDFEHTPDGTVEFSSEITISSKFTAEHTENAKAPENLNND</sequence>
<feature type="region of interest" description="Disordered" evidence="1">
    <location>
        <begin position="1"/>
        <end position="30"/>
    </location>
</feature>
<comment type="caution">
    <text evidence="2">The sequence shown here is derived from an EMBL/GenBank/DDBJ whole genome shotgun (WGS) entry which is preliminary data.</text>
</comment>
<evidence type="ECO:0000313" key="2">
    <source>
        <dbReference type="EMBL" id="CAD6495094.1"/>
    </source>
</evidence>
<dbReference type="Proteomes" id="UP000634805">
    <property type="component" value="Unassembled WGS sequence"/>
</dbReference>